<dbReference type="Proteomes" id="UP000182798">
    <property type="component" value="Unassembled WGS sequence"/>
</dbReference>
<gene>
    <name evidence="1" type="ORF">BGC33_02580</name>
</gene>
<dbReference type="Gene3D" id="3.40.50.620">
    <property type="entry name" value="HUPs"/>
    <property type="match status" value="1"/>
</dbReference>
<name>A0A1J8P5K7_9GAMM</name>
<organism evidence="1 2">
    <name type="scientific">Bathymodiolus thermophilus thioautotrophic gill symbiont</name>
    <dbReference type="NCBI Taxonomy" id="2360"/>
    <lineage>
        <taxon>Bacteria</taxon>
        <taxon>Pseudomonadati</taxon>
        <taxon>Pseudomonadota</taxon>
        <taxon>Gammaproteobacteria</taxon>
        <taxon>sulfur-oxidizing symbionts</taxon>
    </lineage>
</organism>
<dbReference type="InterPro" id="IPR014729">
    <property type="entry name" value="Rossmann-like_a/b/a_fold"/>
</dbReference>
<feature type="non-terminal residue" evidence="1">
    <location>
        <position position="164"/>
    </location>
</feature>
<reference evidence="2" key="1">
    <citation type="submission" date="2016-09" db="EMBL/GenBank/DDBJ databases">
        <title>Genome Sequence of Bathymodiolus thermophilus sulfur-oxidizing gill endosymbiont.</title>
        <authorList>
            <person name="Ponnudurai R."/>
            <person name="Kleiner M."/>
            <person name="Sayavedra L."/>
            <person name="Thuermer A."/>
            <person name="Felbeck H."/>
            <person name="Schlueter R."/>
            <person name="Schweder T."/>
            <person name="Markert S."/>
        </authorList>
    </citation>
    <scope>NUCLEOTIDE SEQUENCE [LARGE SCALE GENOMIC DNA]</scope>
    <source>
        <strain evidence="2">BAT/CrabSpa'14</strain>
    </source>
</reference>
<comment type="caution">
    <text evidence="1">The sequence shown here is derived from an EMBL/GenBank/DDBJ whole genome shotgun (WGS) entry which is preliminary data.</text>
</comment>
<proteinExistence type="predicted"/>
<dbReference type="AlphaFoldDB" id="A0A1J8P5K7"/>
<evidence type="ECO:0000313" key="2">
    <source>
        <dbReference type="Proteomes" id="UP000182798"/>
    </source>
</evidence>
<accession>A0A1J8P5K7</accession>
<sequence>MSNQKPHIVKFSGGRSSAMMLMKLLEGGQLNPVRGDIIIFNNTSAEHPATYEFTRKMKKLAEEEYNIPFFWIEYQTYEDSSGTYQWSRKPTYKLTNDQPYSEQNKNGYRYKGEVFEEMISLGGFLPSMVSRICTVSMKIFITNAFLSDWFAQKQSIERLGHYGK</sequence>
<evidence type="ECO:0000313" key="1">
    <source>
        <dbReference type="EMBL" id="OJA03259.1"/>
    </source>
</evidence>
<protein>
    <recommendedName>
        <fullName evidence="3">Phosphoadenosine phosphosulphate reductase domain-containing protein</fullName>
    </recommendedName>
</protein>
<evidence type="ECO:0008006" key="3">
    <source>
        <dbReference type="Google" id="ProtNLM"/>
    </source>
</evidence>
<dbReference type="EMBL" id="MIQH01000854">
    <property type="protein sequence ID" value="OJA03259.1"/>
    <property type="molecule type" value="Genomic_DNA"/>
</dbReference>